<name>A0AAV4P3C7_CAEEX</name>
<gene>
    <name evidence="1" type="ORF">CEXT_217821</name>
</gene>
<reference evidence="1 2" key="1">
    <citation type="submission" date="2021-06" db="EMBL/GenBank/DDBJ databases">
        <title>Caerostris extrusa draft genome.</title>
        <authorList>
            <person name="Kono N."/>
            <person name="Arakawa K."/>
        </authorList>
    </citation>
    <scope>NUCLEOTIDE SEQUENCE [LARGE SCALE GENOMIC DNA]</scope>
</reference>
<accession>A0AAV4P3C7</accession>
<evidence type="ECO:0000313" key="2">
    <source>
        <dbReference type="Proteomes" id="UP001054945"/>
    </source>
</evidence>
<proteinExistence type="predicted"/>
<sequence length="134" mass="15972">MNFCKSFKFERSSEKKHSQDREVSPPLWLVVAIRSCLRIWFGLSLYDHGRGFGLVCRYKIMVEDLVWFVAIRSWSRFGLVCRRYTIMVEDLVWFVAIRSWLRIWFGLSLYDHGGGFGLVCRYKIMVEIWFGLSL</sequence>
<evidence type="ECO:0000313" key="1">
    <source>
        <dbReference type="EMBL" id="GIX91531.1"/>
    </source>
</evidence>
<dbReference type="Proteomes" id="UP001054945">
    <property type="component" value="Unassembled WGS sequence"/>
</dbReference>
<keyword evidence="2" id="KW-1185">Reference proteome</keyword>
<dbReference type="EMBL" id="BPLR01004033">
    <property type="protein sequence ID" value="GIX91531.1"/>
    <property type="molecule type" value="Genomic_DNA"/>
</dbReference>
<protein>
    <recommendedName>
        <fullName evidence="3">Transmembrane protein</fullName>
    </recommendedName>
</protein>
<organism evidence="1 2">
    <name type="scientific">Caerostris extrusa</name>
    <name type="common">Bark spider</name>
    <name type="synonym">Caerostris bankana</name>
    <dbReference type="NCBI Taxonomy" id="172846"/>
    <lineage>
        <taxon>Eukaryota</taxon>
        <taxon>Metazoa</taxon>
        <taxon>Ecdysozoa</taxon>
        <taxon>Arthropoda</taxon>
        <taxon>Chelicerata</taxon>
        <taxon>Arachnida</taxon>
        <taxon>Araneae</taxon>
        <taxon>Araneomorphae</taxon>
        <taxon>Entelegynae</taxon>
        <taxon>Araneoidea</taxon>
        <taxon>Araneidae</taxon>
        <taxon>Caerostris</taxon>
    </lineage>
</organism>
<evidence type="ECO:0008006" key="3">
    <source>
        <dbReference type="Google" id="ProtNLM"/>
    </source>
</evidence>
<dbReference type="AlphaFoldDB" id="A0AAV4P3C7"/>
<comment type="caution">
    <text evidence="1">The sequence shown here is derived from an EMBL/GenBank/DDBJ whole genome shotgun (WGS) entry which is preliminary data.</text>
</comment>